<dbReference type="Pfam" id="PF02788">
    <property type="entry name" value="RuBisCO_large_N"/>
    <property type="match status" value="1"/>
</dbReference>
<dbReference type="SUPFAM" id="SSF54966">
    <property type="entry name" value="RuBisCO, large subunit, small (N-terminal) domain"/>
    <property type="match status" value="1"/>
</dbReference>
<evidence type="ECO:0000313" key="4">
    <source>
        <dbReference type="EMBL" id="PMC81474.1"/>
    </source>
</evidence>
<evidence type="ECO:0000259" key="2">
    <source>
        <dbReference type="Pfam" id="PF00016"/>
    </source>
</evidence>
<dbReference type="InterPro" id="IPR036376">
    <property type="entry name" value="RuBisCO_lsu_C_sf"/>
</dbReference>
<dbReference type="SFLD" id="SFLDS00014">
    <property type="entry name" value="RuBisCO"/>
    <property type="match status" value="1"/>
</dbReference>
<feature type="domain" description="Ribulose bisphosphate carboxylase large subunit C-terminal" evidence="2">
    <location>
        <begin position="142"/>
        <end position="420"/>
    </location>
</feature>
<dbReference type="Gene3D" id="3.20.20.110">
    <property type="entry name" value="Ribulose bisphosphate carboxylase, large subunit, C-terminal domain"/>
    <property type="match status" value="1"/>
</dbReference>
<dbReference type="GO" id="GO:0016984">
    <property type="term" value="F:ribulose-bisphosphate carboxylase activity"/>
    <property type="evidence" value="ECO:0007669"/>
    <property type="project" value="InterPro"/>
</dbReference>
<sequence>MSNIIYELFENINNSDYIVASYYLRLEKNVDPYEKAKSFAIGQSLGTWVKVPGITDEMRKKYMGKIVNIVEVPASDLVDDSILEYRDYIFSIAYPFDNFGPKFPMIMTTLLGNDASTSTQAKLIDIYMPKKFTDMFNGPNFGIEGLREVSGVKDRPILLNMIKPCLGFKAEAGAEIFYQTALGGVDLIKDDELLANPSYCTLEDRLDKYIEASNRAYEETGKKTLYVPNITDHVDKILDNAKMAVDKGAKLVMLNFASVGIDVLQYLTKNIDVPVIAHYASAGPYYESAFSGIASNLFLGKFARMAGADVVMINTPYGGYPLKKSRYLRTAHELMLDHPSYKKTMPCCGGGVNPGIVPTYIKQLGKDIMLAAGGAVQGHPDGAESGVKAMIQSIESACQGIDLNEARKNHKELDKALEIWGIDDRL</sequence>
<dbReference type="GO" id="GO:0000287">
    <property type="term" value="F:magnesium ion binding"/>
    <property type="evidence" value="ECO:0007669"/>
    <property type="project" value="InterPro"/>
</dbReference>
<comment type="caution">
    <text evidence="4">The sequence shown here is derived from an EMBL/GenBank/DDBJ whole genome shotgun (WGS) entry which is preliminary data.</text>
</comment>
<dbReference type="InterPro" id="IPR017443">
    <property type="entry name" value="RuBisCO_lsu_fd_N"/>
</dbReference>
<dbReference type="Pfam" id="PF00016">
    <property type="entry name" value="RuBisCO_large"/>
    <property type="match status" value="1"/>
</dbReference>
<dbReference type="CDD" id="cd08205">
    <property type="entry name" value="RuBisCO_IV_RLP"/>
    <property type="match status" value="1"/>
</dbReference>
<reference evidence="4 5" key="1">
    <citation type="submission" date="2017-09" db="EMBL/GenBank/DDBJ databases">
        <title>Bacterial strain isolated from the female urinary microbiota.</title>
        <authorList>
            <person name="Thomas-White K."/>
            <person name="Kumar N."/>
            <person name="Forster S."/>
            <person name="Putonti C."/>
            <person name="Lawley T."/>
            <person name="Wolfe A.J."/>
        </authorList>
    </citation>
    <scope>NUCLEOTIDE SEQUENCE [LARGE SCALE GENOMIC DNA]</scope>
    <source>
        <strain evidence="4 5">UMB0204</strain>
    </source>
</reference>
<dbReference type="InterPro" id="IPR000685">
    <property type="entry name" value="RuBisCO_lsu_C"/>
</dbReference>
<name>A0A2N6UIT3_9FIRM</name>
<dbReference type="AlphaFoldDB" id="A0A2N6UIT3"/>
<dbReference type="PANTHER" id="PTHR42704:SF17">
    <property type="entry name" value="RIBULOSE BISPHOSPHATE CARBOXYLASE LARGE CHAIN"/>
    <property type="match status" value="1"/>
</dbReference>
<dbReference type="PANTHER" id="PTHR42704">
    <property type="entry name" value="RIBULOSE BISPHOSPHATE CARBOXYLASE"/>
    <property type="match status" value="1"/>
</dbReference>
<gene>
    <name evidence="4" type="ORF">CJ192_05450</name>
</gene>
<dbReference type="EMBL" id="PNHP01000003">
    <property type="protein sequence ID" value="PMC81474.1"/>
    <property type="molecule type" value="Genomic_DNA"/>
</dbReference>
<proteinExistence type="inferred from homology"/>
<comment type="similarity">
    <text evidence="1">Belongs to the RuBisCO large chain family.</text>
</comment>
<dbReference type="InterPro" id="IPR033966">
    <property type="entry name" value="RuBisCO"/>
</dbReference>
<dbReference type="Proteomes" id="UP000235658">
    <property type="component" value="Unassembled WGS sequence"/>
</dbReference>
<dbReference type="GeneID" id="84578625"/>
<protein>
    <submittedName>
        <fullName evidence="4">Transcriptional regulator</fullName>
    </submittedName>
</protein>
<feature type="domain" description="Ribulose bisphosphate carboxylase large subunit ferrodoxin-like N-terminal" evidence="3">
    <location>
        <begin position="14"/>
        <end position="132"/>
    </location>
</feature>
<organism evidence="4 5">
    <name type="scientific">Anaerococcus hydrogenalis</name>
    <dbReference type="NCBI Taxonomy" id="33029"/>
    <lineage>
        <taxon>Bacteria</taxon>
        <taxon>Bacillati</taxon>
        <taxon>Bacillota</taxon>
        <taxon>Tissierellia</taxon>
        <taxon>Tissierellales</taxon>
        <taxon>Peptoniphilaceae</taxon>
        <taxon>Anaerococcus</taxon>
    </lineage>
</organism>
<evidence type="ECO:0000259" key="3">
    <source>
        <dbReference type="Pfam" id="PF02788"/>
    </source>
</evidence>
<dbReference type="InterPro" id="IPR036422">
    <property type="entry name" value="RuBisCO_lsu_N_sf"/>
</dbReference>
<dbReference type="SFLD" id="SFLDG00301">
    <property type="entry name" value="RuBisCO-like_proteins"/>
    <property type="match status" value="1"/>
</dbReference>
<dbReference type="RefSeq" id="WP_102198035.1">
    <property type="nucleotide sequence ID" value="NZ_CAUPDS010000002.1"/>
</dbReference>
<evidence type="ECO:0000313" key="5">
    <source>
        <dbReference type="Proteomes" id="UP000235658"/>
    </source>
</evidence>
<dbReference type="SUPFAM" id="SSF51649">
    <property type="entry name" value="RuBisCo, C-terminal domain"/>
    <property type="match status" value="1"/>
</dbReference>
<dbReference type="GO" id="GO:0015977">
    <property type="term" value="P:carbon fixation"/>
    <property type="evidence" value="ECO:0007669"/>
    <property type="project" value="InterPro"/>
</dbReference>
<evidence type="ECO:0000256" key="1">
    <source>
        <dbReference type="RuleBase" id="RU003834"/>
    </source>
</evidence>
<dbReference type="Gene3D" id="3.30.70.150">
    <property type="entry name" value="RuBisCO large subunit, N-terminal domain"/>
    <property type="match status" value="1"/>
</dbReference>
<accession>A0A2N6UIT3</accession>